<evidence type="ECO:0000313" key="1">
    <source>
        <dbReference type="WBParaSite" id="MCU_003068-RA"/>
    </source>
</evidence>
<dbReference type="AlphaFoldDB" id="A0A5K3ETX6"/>
<proteinExistence type="predicted"/>
<reference evidence="1" key="1">
    <citation type="submission" date="2019-11" db="UniProtKB">
        <authorList>
            <consortium name="WormBaseParasite"/>
        </authorList>
    </citation>
    <scope>IDENTIFICATION</scope>
</reference>
<dbReference type="GO" id="GO:0005739">
    <property type="term" value="C:mitochondrion"/>
    <property type="evidence" value="ECO:0007669"/>
    <property type="project" value="InterPro"/>
</dbReference>
<dbReference type="GO" id="GO:0033617">
    <property type="term" value="P:mitochondrial respiratory chain complex IV assembly"/>
    <property type="evidence" value="ECO:0007669"/>
    <property type="project" value="InterPro"/>
</dbReference>
<organism evidence="1">
    <name type="scientific">Mesocestoides corti</name>
    <name type="common">Flatworm</name>
    <dbReference type="NCBI Taxonomy" id="53468"/>
    <lineage>
        <taxon>Eukaryota</taxon>
        <taxon>Metazoa</taxon>
        <taxon>Spiralia</taxon>
        <taxon>Lophotrochozoa</taxon>
        <taxon>Platyhelminthes</taxon>
        <taxon>Cestoda</taxon>
        <taxon>Eucestoda</taxon>
        <taxon>Cyclophyllidea</taxon>
        <taxon>Mesocestoididae</taxon>
        <taxon>Mesocestoides</taxon>
    </lineage>
</organism>
<sequence length="160" mass="18322">MDKCAGLYWYFAYCEFTVESAVTVAGALCTVLPILLFEGNCLLGHPNCRGDSNEPQMSIFHIDLTMGWKMESLRLGLYLSIPLAAFTMSNWPSVIDHYHNAYRLDVYGRTGVDVFPSDVDSIETLQKKADKLPWFFNLYRIRRAEAPTLQQQQQQQNDDN</sequence>
<dbReference type="Pfam" id="PF09803">
    <property type="entry name" value="Pet100"/>
    <property type="match status" value="1"/>
</dbReference>
<dbReference type="InterPro" id="IPR018625">
    <property type="entry name" value="Pet100"/>
</dbReference>
<dbReference type="WBParaSite" id="MCU_003068-RA">
    <property type="protein sequence ID" value="MCU_003068-RA"/>
    <property type="gene ID" value="MCU_003068"/>
</dbReference>
<protein>
    <submittedName>
        <fullName evidence="1">Transmembrane protein</fullName>
    </submittedName>
</protein>
<name>A0A5K3ETX6_MESCO</name>
<accession>A0A5K3ETX6</accession>